<evidence type="ECO:0000313" key="6">
    <source>
        <dbReference type="EMBL" id="QES29972.1"/>
    </source>
</evidence>
<keyword evidence="2" id="KW-0378">Hydrolase</keyword>
<dbReference type="Proteomes" id="UP000323046">
    <property type="component" value="Chromosome"/>
</dbReference>
<keyword evidence="2" id="KW-0067">ATP-binding</keyword>
<feature type="domain" description="PD-(D/E)XK endonuclease-like" evidence="5">
    <location>
        <begin position="271"/>
        <end position="510"/>
    </location>
</feature>
<keyword evidence="7" id="KW-1185">Reference proteome</keyword>
<evidence type="ECO:0000256" key="2">
    <source>
        <dbReference type="ARBA" id="ARBA00022806"/>
    </source>
</evidence>
<gene>
    <name evidence="6" type="ORF">DEJ47_29165</name>
</gene>
<dbReference type="InterPro" id="IPR038726">
    <property type="entry name" value="PDDEXK_AddAB-type"/>
</dbReference>
<dbReference type="EMBL" id="CP029193">
    <property type="protein sequence ID" value="QES29972.1"/>
    <property type="molecule type" value="Genomic_DNA"/>
</dbReference>
<keyword evidence="2" id="KW-0347">Helicase</keyword>
<dbReference type="GO" id="GO:0006281">
    <property type="term" value="P:DNA repair"/>
    <property type="evidence" value="ECO:0007669"/>
    <property type="project" value="UniProtKB-KW"/>
</dbReference>
<protein>
    <recommendedName>
        <fullName evidence="5">PD-(D/E)XK endonuclease-like domain-containing protein</fullName>
    </recommendedName>
</protein>
<evidence type="ECO:0000256" key="1">
    <source>
        <dbReference type="ARBA" id="ARBA00022763"/>
    </source>
</evidence>
<reference evidence="6 7" key="1">
    <citation type="submission" date="2018-05" db="EMBL/GenBank/DDBJ databases">
        <title>Streptomyces venezuelae.</title>
        <authorList>
            <person name="Kim W."/>
            <person name="Lee N."/>
            <person name="Cho B.-K."/>
        </authorList>
    </citation>
    <scope>NUCLEOTIDE SEQUENCE [LARGE SCALE GENOMIC DNA]</scope>
    <source>
        <strain evidence="6 7">ATCC 14583</strain>
    </source>
</reference>
<feature type="region of interest" description="Disordered" evidence="4">
    <location>
        <begin position="70"/>
        <end position="89"/>
    </location>
</feature>
<keyword evidence="3" id="KW-0234">DNA repair</keyword>
<sequence>MSQPWLPPDGVTRTSEVITVSAGMFKGGEFRCPAADALKTRGYHTADPVPRRRERLEHFTLGPFMAACDIRSGPAGRPPRTRTGPLHDGLRTWSEHGVKMYEAAFPLDPERPLHEVPEPWTYRYRPSGPDPRDAQEYRLTVWGRCLASPDGAYRELRLPVHRLRDLSPEGFTAAVALVLAEGTPGPPPEHVRIVEFALFDGGTRELFAGSREEARVRYREHGPAALAGVLDGREYRPGSACGGCPYLSVCPALRTAPGLLGIEAHDRPRRTWSVTNGRAYRACPARDHMRRLHLPTADSVEREVTAERGRALHAYLAERHAHGSPRPCTVEVPEEWVPEGFDLPARERSLGALLLRRHAAVCPLRYVGDGTDVRTEPRVVRHDTVANVVVLAAPDLLYRDAGSWVWRETKTSVTDRRSDRPLLERYPQLALAVVLIARGDLGGDPFRARVELEVLRPGGADLEIIDPFAPTNRVTAEKVLRAMVADWHGDDQYAARPGRSCERCEVARWCTASSVSEAAA</sequence>
<dbReference type="GO" id="GO:0004386">
    <property type="term" value="F:helicase activity"/>
    <property type="evidence" value="ECO:0007669"/>
    <property type="project" value="UniProtKB-KW"/>
</dbReference>
<name>A0A5P2BHP1_STRVZ</name>
<evidence type="ECO:0000313" key="7">
    <source>
        <dbReference type="Proteomes" id="UP000323046"/>
    </source>
</evidence>
<evidence type="ECO:0000256" key="4">
    <source>
        <dbReference type="SAM" id="MobiDB-lite"/>
    </source>
</evidence>
<dbReference type="AlphaFoldDB" id="A0A5P2BHP1"/>
<keyword evidence="1" id="KW-0227">DNA damage</keyword>
<dbReference type="OrthoDB" id="3588062at2"/>
<proteinExistence type="predicted"/>
<keyword evidence="2" id="KW-0547">Nucleotide-binding</keyword>
<organism evidence="6 7">
    <name type="scientific">Streptomyces venezuelae</name>
    <dbReference type="NCBI Taxonomy" id="54571"/>
    <lineage>
        <taxon>Bacteria</taxon>
        <taxon>Bacillati</taxon>
        <taxon>Actinomycetota</taxon>
        <taxon>Actinomycetes</taxon>
        <taxon>Kitasatosporales</taxon>
        <taxon>Streptomycetaceae</taxon>
        <taxon>Streptomyces</taxon>
    </lineage>
</organism>
<accession>A0A5P2BHP1</accession>
<dbReference type="Pfam" id="PF12705">
    <property type="entry name" value="PDDEXK_1"/>
    <property type="match status" value="1"/>
</dbReference>
<dbReference type="RefSeq" id="WP_150173180.1">
    <property type="nucleotide sequence ID" value="NZ_CP029193.1"/>
</dbReference>
<evidence type="ECO:0000256" key="3">
    <source>
        <dbReference type="ARBA" id="ARBA00023204"/>
    </source>
</evidence>
<evidence type="ECO:0000259" key="5">
    <source>
        <dbReference type="Pfam" id="PF12705"/>
    </source>
</evidence>